<dbReference type="Gene3D" id="3.30.565.40">
    <property type="entry name" value="Fervidobacterium nodosum Rt17-B1 like"/>
    <property type="match status" value="1"/>
</dbReference>
<evidence type="ECO:0000259" key="2">
    <source>
        <dbReference type="Pfam" id="PF11738"/>
    </source>
</evidence>
<dbReference type="AlphaFoldDB" id="A0A653EWE6"/>
<evidence type="ECO:0000313" key="3">
    <source>
        <dbReference type="EMBL" id="VTP01854.1"/>
    </source>
</evidence>
<name>A0A653EWE6_9MYCO</name>
<dbReference type="Pfam" id="PF11738">
    <property type="entry name" value="DUF3298"/>
    <property type="match status" value="1"/>
</dbReference>
<evidence type="ECO:0000256" key="1">
    <source>
        <dbReference type="SAM" id="SignalP"/>
    </source>
</evidence>
<dbReference type="InterPro" id="IPR021729">
    <property type="entry name" value="DUF3298"/>
</dbReference>
<accession>A0A653EWE6</accession>
<dbReference type="NCBIfam" id="NF043047">
    <property type="entry name" value="EstaseRv3036c"/>
    <property type="match status" value="1"/>
</dbReference>
<feature type="signal peptide" evidence="1">
    <location>
        <begin position="1"/>
        <end position="24"/>
    </location>
</feature>
<feature type="domain" description="DUF3298" evidence="2">
    <location>
        <begin position="147"/>
        <end position="222"/>
    </location>
</feature>
<feature type="chain" id="PRO_5025060033" evidence="1">
    <location>
        <begin position="25"/>
        <end position="229"/>
    </location>
</feature>
<proteinExistence type="predicted"/>
<protein>
    <submittedName>
        <fullName evidence="3">Immunogenic protein MPT64</fullName>
    </submittedName>
</protein>
<dbReference type="Gene3D" id="3.90.640.20">
    <property type="entry name" value="Heat-shock cognate protein, ATPase"/>
    <property type="match status" value="1"/>
</dbReference>
<gene>
    <name evidence="3" type="ORF">BIN_B_04244</name>
</gene>
<dbReference type="InterPro" id="IPR037126">
    <property type="entry name" value="PdaC/RsiV-like_sf"/>
</dbReference>
<dbReference type="EMBL" id="LR589123">
    <property type="protein sequence ID" value="VTP01854.1"/>
    <property type="molecule type" value="Genomic_DNA"/>
</dbReference>
<organism evidence="3">
    <name type="scientific">Mycobacterium riyadhense</name>
    <dbReference type="NCBI Taxonomy" id="486698"/>
    <lineage>
        <taxon>Bacteria</taxon>
        <taxon>Bacillati</taxon>
        <taxon>Actinomycetota</taxon>
        <taxon>Actinomycetes</taxon>
        <taxon>Mycobacteriales</taxon>
        <taxon>Mycobacteriaceae</taxon>
        <taxon>Mycobacterium</taxon>
    </lineage>
</organism>
<keyword evidence="1" id="KW-0732">Signal</keyword>
<reference evidence="3" key="1">
    <citation type="submission" date="2019-05" db="EMBL/GenBank/DDBJ databases">
        <authorList>
            <person name="Naeem R."/>
            <person name="Antony C."/>
            <person name="Guan Q."/>
        </authorList>
    </citation>
    <scope>NUCLEOTIDE SEQUENCE</scope>
    <source>
        <strain evidence="3">2</strain>
    </source>
</reference>
<dbReference type="PROSITE" id="PS51257">
    <property type="entry name" value="PROKAR_LIPOPROTEIN"/>
    <property type="match status" value="1"/>
</dbReference>
<dbReference type="RefSeq" id="WP_204803014.1">
    <property type="nucleotide sequence ID" value="NZ_CAJMWL010000001.1"/>
</dbReference>
<dbReference type="InterPro" id="IPR053421">
    <property type="entry name" value="Esterase_Immunogenic_RsiV"/>
</dbReference>
<sequence>MRIVKIAMLITAVVLIGCPAVAAAAPKSYCENLNGTVNGQTCQIQVSDPAYNIQITLPSYYPDQKSLETYVTQTRDTFLSTAKSSTPREHPYELDITSTDYGSAIPPRGTQAVVLKVYQNLGGAHPQISYKAFNWDQAYRKAITFDTLWKPDTDPLPVVFPIVQAELQKQTGQQVSIAPAAGLDPTNYQNFAITNDGVIFFFSQGGLLPESAGATQALVPRSAIDPMLA</sequence>